<keyword evidence="1 3" id="KW-0560">Oxidoreductase</keyword>
<dbReference type="InterPro" id="IPR029753">
    <property type="entry name" value="D-isomer_DH_CS"/>
</dbReference>
<dbReference type="InterPro" id="IPR006139">
    <property type="entry name" value="D-isomer_2_OHA_DH_cat_dom"/>
</dbReference>
<feature type="domain" description="D-isomer specific 2-hydroxyacid dehydrogenase NAD-binding" evidence="5">
    <location>
        <begin position="109"/>
        <end position="285"/>
    </location>
</feature>
<dbReference type="PANTHER" id="PTHR10996:SF178">
    <property type="entry name" value="2-HYDROXYACID DEHYDROGENASE YGL185C-RELATED"/>
    <property type="match status" value="1"/>
</dbReference>
<evidence type="ECO:0000256" key="1">
    <source>
        <dbReference type="ARBA" id="ARBA00023002"/>
    </source>
</evidence>
<evidence type="ECO:0000313" key="6">
    <source>
        <dbReference type="EMBL" id="NOD31403.1"/>
    </source>
</evidence>
<accession>A0ABX1WDJ6</accession>
<comment type="caution">
    <text evidence="6">The sequence shown here is derived from an EMBL/GenBank/DDBJ whole genome shotgun (WGS) entry which is preliminary data.</text>
</comment>
<dbReference type="SUPFAM" id="SSF51735">
    <property type="entry name" value="NAD(P)-binding Rossmann-fold domains"/>
    <property type="match status" value="1"/>
</dbReference>
<comment type="similarity">
    <text evidence="3">Belongs to the D-isomer specific 2-hydroxyacid dehydrogenase family.</text>
</comment>
<evidence type="ECO:0000313" key="7">
    <source>
        <dbReference type="Proteomes" id="UP000599383"/>
    </source>
</evidence>
<evidence type="ECO:0000256" key="2">
    <source>
        <dbReference type="ARBA" id="ARBA00023027"/>
    </source>
</evidence>
<dbReference type="RefSeq" id="WP_171363911.1">
    <property type="nucleotide sequence ID" value="NZ_WVQY01000005.1"/>
</dbReference>
<evidence type="ECO:0000259" key="5">
    <source>
        <dbReference type="Pfam" id="PF02826"/>
    </source>
</evidence>
<keyword evidence="2" id="KW-0520">NAD</keyword>
<dbReference type="CDD" id="cd05301">
    <property type="entry name" value="GDH"/>
    <property type="match status" value="1"/>
</dbReference>
<dbReference type="InterPro" id="IPR050223">
    <property type="entry name" value="D-isomer_2-hydroxyacid_DH"/>
</dbReference>
<dbReference type="InterPro" id="IPR006140">
    <property type="entry name" value="D-isomer_DH_NAD-bd"/>
</dbReference>
<dbReference type="PANTHER" id="PTHR10996">
    <property type="entry name" value="2-HYDROXYACID DEHYDROGENASE-RELATED"/>
    <property type="match status" value="1"/>
</dbReference>
<proteinExistence type="inferred from homology"/>
<keyword evidence="7" id="KW-1185">Reference proteome</keyword>
<dbReference type="InterPro" id="IPR036291">
    <property type="entry name" value="NAD(P)-bd_dom_sf"/>
</dbReference>
<dbReference type="Gene3D" id="3.40.50.720">
    <property type="entry name" value="NAD(P)-binding Rossmann-like Domain"/>
    <property type="match status" value="2"/>
</dbReference>
<name>A0ABX1WDJ6_9RHOB</name>
<dbReference type="SUPFAM" id="SSF52283">
    <property type="entry name" value="Formate/glycerate dehydrogenase catalytic domain-like"/>
    <property type="match status" value="1"/>
</dbReference>
<gene>
    <name evidence="6" type="ORF">GS617_14085</name>
</gene>
<dbReference type="Pfam" id="PF02826">
    <property type="entry name" value="2-Hacid_dh_C"/>
    <property type="match status" value="1"/>
</dbReference>
<dbReference type="PROSITE" id="PS00671">
    <property type="entry name" value="D_2_HYDROXYACID_DH_3"/>
    <property type="match status" value="1"/>
</dbReference>
<evidence type="ECO:0000259" key="4">
    <source>
        <dbReference type="Pfam" id="PF00389"/>
    </source>
</evidence>
<reference evidence="6 7" key="1">
    <citation type="submission" date="2019-12" db="EMBL/GenBank/DDBJ databases">
        <title>Ruegeria JWLKs population differentiation of coral mucus and skeleton niches.</title>
        <authorList>
            <person name="Luo D."/>
        </authorList>
    </citation>
    <scope>NUCLEOTIDE SEQUENCE [LARGE SCALE GENOMIC DNA]</scope>
    <source>
        <strain evidence="6 7">HKCCD6238</strain>
    </source>
</reference>
<evidence type="ECO:0000256" key="3">
    <source>
        <dbReference type="RuleBase" id="RU003719"/>
    </source>
</evidence>
<dbReference type="Proteomes" id="UP000599383">
    <property type="component" value="Unassembled WGS sequence"/>
</dbReference>
<sequence>MKLLITRPMTPAVEARARDAFDVKIRDNTAPMSRQEMLSALTDFDVVVPTLGDQFSARIFADVGAPRCKLLANFGVGYNHIDVEAARAASVEVTNTPGAVTDATADIAMTLLLSTARRAGEGERLVRAGQWQGWHPTQMLGHHVTGKRVGIVGMGRIGQAIARRCHFGFEMQVAYQSRNAKQLDFPAEFTPDLEALAASVDFLVLAVPGGAETRHLIDAQVLQAMNPSAILINIARGEVVDEAALIAALQSGQIAGAGLDVYEFEPEVPRALCEMENVTLLPHLGTATEEVRSSMGHMALDNVAAFVAGEALPNPV</sequence>
<protein>
    <submittedName>
        <fullName evidence="6">D-glycerate dehydrogenase</fullName>
    </submittedName>
</protein>
<feature type="domain" description="D-isomer specific 2-hydroxyacid dehydrogenase catalytic" evidence="4">
    <location>
        <begin position="4"/>
        <end position="316"/>
    </location>
</feature>
<dbReference type="Pfam" id="PF00389">
    <property type="entry name" value="2-Hacid_dh"/>
    <property type="match status" value="1"/>
</dbReference>
<dbReference type="EMBL" id="WVQY01000005">
    <property type="protein sequence ID" value="NOD31403.1"/>
    <property type="molecule type" value="Genomic_DNA"/>
</dbReference>
<organism evidence="6 7">
    <name type="scientific">Ruegeria atlantica</name>
    <dbReference type="NCBI Taxonomy" id="81569"/>
    <lineage>
        <taxon>Bacteria</taxon>
        <taxon>Pseudomonadati</taxon>
        <taxon>Pseudomonadota</taxon>
        <taxon>Alphaproteobacteria</taxon>
        <taxon>Rhodobacterales</taxon>
        <taxon>Roseobacteraceae</taxon>
        <taxon>Ruegeria</taxon>
    </lineage>
</organism>